<dbReference type="KEGG" id="ima:PO878_06585"/>
<feature type="domain" description="PNPLA" evidence="3">
    <location>
        <begin position="5"/>
        <end position="220"/>
    </location>
</feature>
<feature type="short sequence motif" description="GXGXXG" evidence="2">
    <location>
        <begin position="9"/>
        <end position="14"/>
    </location>
</feature>
<evidence type="ECO:0000313" key="4">
    <source>
        <dbReference type="EMBL" id="WCO68394.1"/>
    </source>
</evidence>
<evidence type="ECO:0000256" key="2">
    <source>
        <dbReference type="PROSITE-ProRule" id="PRU01161"/>
    </source>
</evidence>
<dbReference type="RefSeq" id="WP_272737911.1">
    <property type="nucleotide sequence ID" value="NZ_CP116942.1"/>
</dbReference>
<dbReference type="Pfam" id="PF01734">
    <property type="entry name" value="Patatin"/>
    <property type="match status" value="1"/>
</dbReference>
<reference evidence="4" key="1">
    <citation type="submission" date="2023-01" db="EMBL/GenBank/DDBJ databases">
        <title>The diversity of Class Acidimicrobiia in South China Sea sediment environments and the proposal of Iamia marina sp. nov., a novel species of the genus Iamia.</title>
        <authorList>
            <person name="He Y."/>
            <person name="Tian X."/>
        </authorList>
    </citation>
    <scope>NUCLEOTIDE SEQUENCE</scope>
    <source>
        <strain evidence="4">DSM 19957</strain>
    </source>
</reference>
<sequence length="362" mass="38167">MTTGLTLTGGGARGAYQAGALVELLPALDAAGRRPSILSGASVGALNATALAAAAHLPVDEQVAALTSVWAQVRERDVLEPFVRRAPQVLLRYASELSPFPGPRLRGLVGTAPLRATIARWVDWDQVEANVGDDGPLDTLLVMATAVATGRATAFVAGAVPDEGERRVRYVPTRLGADHLVASASIPLLFEATHVEDPPEAAGWYSDGSTRLSRPVSPVIDAGADDVVVVSTTGLGEVPDHTGAREAEPDLADVGVNVLEALVRDVLIDDLDRCHRQHDVDCLVVAPEDPLALGDLARQVMDDRHRHPTGALRSDLPLIDWALGSESPRQGELLSYLLFDPDFVAGAMELGAADARRALEGL</sequence>
<dbReference type="SUPFAM" id="SSF52151">
    <property type="entry name" value="FabD/lysophospholipase-like"/>
    <property type="match status" value="1"/>
</dbReference>
<accession>A0AAF0BX80</accession>
<dbReference type="InterPro" id="IPR002641">
    <property type="entry name" value="PNPLA_dom"/>
</dbReference>
<dbReference type="GO" id="GO:0016787">
    <property type="term" value="F:hydrolase activity"/>
    <property type="evidence" value="ECO:0007669"/>
    <property type="project" value="UniProtKB-UniRule"/>
</dbReference>
<feature type="active site" description="Proton acceptor" evidence="2">
    <location>
        <position position="207"/>
    </location>
</feature>
<evidence type="ECO:0000313" key="5">
    <source>
        <dbReference type="Proteomes" id="UP001216390"/>
    </source>
</evidence>
<keyword evidence="2" id="KW-0442">Lipid degradation</keyword>
<evidence type="ECO:0000259" key="3">
    <source>
        <dbReference type="PROSITE" id="PS51635"/>
    </source>
</evidence>
<feature type="short sequence motif" description="GXSXG" evidence="2">
    <location>
        <begin position="40"/>
        <end position="44"/>
    </location>
</feature>
<keyword evidence="1 2" id="KW-0443">Lipid metabolism</keyword>
<dbReference type="AlphaFoldDB" id="A0AAF0BX80"/>
<protein>
    <submittedName>
        <fullName evidence="4">Patatin-like phospholipase family protein</fullName>
    </submittedName>
</protein>
<dbReference type="GO" id="GO:0016042">
    <property type="term" value="P:lipid catabolic process"/>
    <property type="evidence" value="ECO:0007669"/>
    <property type="project" value="UniProtKB-UniRule"/>
</dbReference>
<dbReference type="Gene3D" id="3.40.1090.10">
    <property type="entry name" value="Cytosolic phospholipase A2 catalytic domain"/>
    <property type="match status" value="1"/>
</dbReference>
<dbReference type="InterPro" id="IPR016035">
    <property type="entry name" value="Acyl_Trfase/lysoPLipase"/>
</dbReference>
<proteinExistence type="predicted"/>
<keyword evidence="5" id="KW-1185">Reference proteome</keyword>
<organism evidence="4 5">
    <name type="scientific">Iamia majanohamensis</name>
    <dbReference type="NCBI Taxonomy" id="467976"/>
    <lineage>
        <taxon>Bacteria</taxon>
        <taxon>Bacillati</taxon>
        <taxon>Actinomycetota</taxon>
        <taxon>Acidimicrobiia</taxon>
        <taxon>Acidimicrobiales</taxon>
        <taxon>Iamiaceae</taxon>
        <taxon>Iamia</taxon>
    </lineage>
</organism>
<dbReference type="Proteomes" id="UP001216390">
    <property type="component" value="Chromosome"/>
</dbReference>
<feature type="active site" description="Nucleophile" evidence="2">
    <location>
        <position position="42"/>
    </location>
</feature>
<gene>
    <name evidence="4" type="ORF">PO878_06585</name>
</gene>
<evidence type="ECO:0000256" key="1">
    <source>
        <dbReference type="ARBA" id="ARBA00023098"/>
    </source>
</evidence>
<dbReference type="EMBL" id="CP116942">
    <property type="protein sequence ID" value="WCO68394.1"/>
    <property type="molecule type" value="Genomic_DNA"/>
</dbReference>
<comment type="caution">
    <text evidence="2">Lacks conserved residue(s) required for the propagation of feature annotation.</text>
</comment>
<dbReference type="PROSITE" id="PS51635">
    <property type="entry name" value="PNPLA"/>
    <property type="match status" value="1"/>
</dbReference>
<keyword evidence="2" id="KW-0378">Hydrolase</keyword>
<name>A0AAF0BX80_9ACTN</name>